<dbReference type="AlphaFoldDB" id="K0DNV4"/>
<name>K0DNV4_9BURK</name>
<evidence type="ECO:0000313" key="4">
    <source>
        <dbReference type="EMBL" id="AFT86625.1"/>
    </source>
</evidence>
<comment type="cofactor">
    <cofactor evidence="1">
        <name>Mg(2+)</name>
        <dbReference type="ChEBI" id="CHEBI:18420"/>
    </cofactor>
</comment>
<gene>
    <name evidence="4" type="ORF">BUPH_03051</name>
</gene>
<dbReference type="STRING" id="1229205.BUPH_03051"/>
<dbReference type="InterPro" id="IPR000086">
    <property type="entry name" value="NUDIX_hydrolase_dom"/>
</dbReference>
<dbReference type="Proteomes" id="UP000010105">
    <property type="component" value="Chromosome 1"/>
</dbReference>
<dbReference type="PATRIC" id="fig|1229205.11.peg.2865"/>
<dbReference type="PROSITE" id="PS51462">
    <property type="entry name" value="NUDIX"/>
    <property type="match status" value="1"/>
</dbReference>
<feature type="domain" description="Nudix hydrolase" evidence="3">
    <location>
        <begin position="8"/>
        <end position="145"/>
    </location>
</feature>
<dbReference type="InterPro" id="IPR020084">
    <property type="entry name" value="NUDIX_hydrolase_CS"/>
</dbReference>
<dbReference type="GO" id="GO:0004081">
    <property type="term" value="F:bis(5'-nucleosyl)-tetraphosphatase (asymmetrical) activity"/>
    <property type="evidence" value="ECO:0007669"/>
    <property type="project" value="TreeGrafter"/>
</dbReference>
<dbReference type="InterPro" id="IPR051325">
    <property type="entry name" value="Nudix_hydrolase_domain"/>
</dbReference>
<evidence type="ECO:0000256" key="2">
    <source>
        <dbReference type="ARBA" id="ARBA00022801"/>
    </source>
</evidence>
<proteinExistence type="predicted"/>
<sequence>MAGAVMSPRVVSCGIVLLDPEGRVLLAHATDTSHWDIPKGHGEEGEAPAVTALREMIEETGIALAPERLKDLGLFVYRRDKDLHLFAARATADELDLGSCTCTSLFPRRSDGTLIPEMDAYRWTAPDEVEKYASRSLARLFQTTLSLTELHRSLHSSL</sequence>
<evidence type="ECO:0000313" key="5">
    <source>
        <dbReference type="Proteomes" id="UP000010105"/>
    </source>
</evidence>
<dbReference type="HOGENOM" id="CLU_1683294_0_0_4"/>
<reference evidence="4 5" key="1">
    <citation type="journal article" date="2012" name="J. Bacteriol.">
        <title>Complete Genome Sequence of Burkholderia phenoliruptrix BR3459a (CLA1), a Heat-Tolerant, Nitrogen-Fixing Symbiont of Mimosa flocculosa.</title>
        <authorList>
            <person name="de Oliveira Cunha C."/>
            <person name="Goda Zuleta L.F."/>
            <person name="Paula de Almeida L.G."/>
            <person name="Prioli Ciapina L."/>
            <person name="Lustrino Borges W."/>
            <person name="Pitard R.M."/>
            <person name="Baldani J.I."/>
            <person name="Straliotto R."/>
            <person name="de Faria S.M."/>
            <person name="Hungria M."/>
            <person name="Sousa Cavada B."/>
            <person name="Mercante F.M."/>
            <person name="Ribeiro de Vasconcelos A.T."/>
        </authorList>
    </citation>
    <scope>NUCLEOTIDE SEQUENCE [LARGE SCALE GENOMIC DNA]</scope>
    <source>
        <strain evidence="4 5">BR3459a</strain>
    </source>
</reference>
<dbReference type="PANTHER" id="PTHR21340:SF0">
    <property type="entry name" value="BIS(5'-NUCLEOSYL)-TETRAPHOSPHATASE [ASYMMETRICAL]"/>
    <property type="match status" value="1"/>
</dbReference>
<protein>
    <submittedName>
        <fullName evidence="4">NUDIX hydrolase</fullName>
    </submittedName>
</protein>
<dbReference type="Gene3D" id="3.90.79.10">
    <property type="entry name" value="Nucleoside Triphosphate Pyrophosphohydrolase"/>
    <property type="match status" value="1"/>
</dbReference>
<dbReference type="EMBL" id="CP003863">
    <property type="protein sequence ID" value="AFT86625.1"/>
    <property type="molecule type" value="Genomic_DNA"/>
</dbReference>
<dbReference type="eggNOG" id="COG0494">
    <property type="taxonomic scope" value="Bacteria"/>
</dbReference>
<evidence type="ECO:0000259" key="3">
    <source>
        <dbReference type="PROSITE" id="PS51462"/>
    </source>
</evidence>
<evidence type="ECO:0000256" key="1">
    <source>
        <dbReference type="ARBA" id="ARBA00001946"/>
    </source>
</evidence>
<dbReference type="GO" id="GO:0006754">
    <property type="term" value="P:ATP biosynthetic process"/>
    <property type="evidence" value="ECO:0007669"/>
    <property type="project" value="TreeGrafter"/>
</dbReference>
<dbReference type="KEGG" id="bpx:BUPH_03051"/>
<dbReference type="PROSITE" id="PS00893">
    <property type="entry name" value="NUDIX_BOX"/>
    <property type="match status" value="1"/>
</dbReference>
<keyword evidence="2 4" id="KW-0378">Hydrolase</keyword>
<dbReference type="Pfam" id="PF00293">
    <property type="entry name" value="NUDIX"/>
    <property type="match status" value="1"/>
</dbReference>
<dbReference type="PANTHER" id="PTHR21340">
    <property type="entry name" value="DIADENOSINE 5,5-P1,P4-TETRAPHOSPHATE PYROPHOSPHOHYDROLASE MUTT"/>
    <property type="match status" value="1"/>
</dbReference>
<dbReference type="GO" id="GO:0006167">
    <property type="term" value="P:AMP biosynthetic process"/>
    <property type="evidence" value="ECO:0007669"/>
    <property type="project" value="TreeGrafter"/>
</dbReference>
<organism evidence="4 5">
    <name type="scientific">Paraburkholderia phenoliruptrix BR3459a</name>
    <dbReference type="NCBI Taxonomy" id="1229205"/>
    <lineage>
        <taxon>Bacteria</taxon>
        <taxon>Pseudomonadati</taxon>
        <taxon>Pseudomonadota</taxon>
        <taxon>Betaproteobacteria</taxon>
        <taxon>Burkholderiales</taxon>
        <taxon>Burkholderiaceae</taxon>
        <taxon>Paraburkholderia</taxon>
    </lineage>
</organism>
<dbReference type="SUPFAM" id="SSF55811">
    <property type="entry name" value="Nudix"/>
    <property type="match status" value="1"/>
</dbReference>
<accession>K0DNV4</accession>
<dbReference type="InterPro" id="IPR015797">
    <property type="entry name" value="NUDIX_hydrolase-like_dom_sf"/>
</dbReference>